<dbReference type="EMBL" id="SGPM01000027">
    <property type="protein sequence ID" value="THH32194.1"/>
    <property type="molecule type" value="Genomic_DNA"/>
</dbReference>
<gene>
    <name evidence="1" type="ORF">EUX98_g1989</name>
</gene>
<dbReference type="Gene3D" id="1.20.1290.10">
    <property type="entry name" value="AhpD-like"/>
    <property type="match status" value="1"/>
</dbReference>
<comment type="caution">
    <text evidence="1">The sequence shown here is derived from an EMBL/GenBank/DDBJ whole genome shotgun (WGS) entry which is preliminary data.</text>
</comment>
<organism evidence="1 2">
    <name type="scientific">Antrodiella citrinella</name>
    <dbReference type="NCBI Taxonomy" id="2447956"/>
    <lineage>
        <taxon>Eukaryota</taxon>
        <taxon>Fungi</taxon>
        <taxon>Dikarya</taxon>
        <taxon>Basidiomycota</taxon>
        <taxon>Agaricomycotina</taxon>
        <taxon>Agaricomycetes</taxon>
        <taxon>Polyporales</taxon>
        <taxon>Steccherinaceae</taxon>
        <taxon>Antrodiella</taxon>
    </lineage>
</organism>
<dbReference type="GO" id="GO:0016627">
    <property type="term" value="F:oxidoreductase activity, acting on the CH-CH group of donors"/>
    <property type="evidence" value="ECO:0007669"/>
    <property type="project" value="InterPro"/>
</dbReference>
<dbReference type="InterPro" id="IPR036250">
    <property type="entry name" value="AcylCo_DH-like_C"/>
</dbReference>
<dbReference type="InterPro" id="IPR009100">
    <property type="entry name" value="AcylCoA_DH/oxidase_NM_dom_sf"/>
</dbReference>
<accession>A0A4S4N037</accession>
<dbReference type="Proteomes" id="UP000308730">
    <property type="component" value="Unassembled WGS sequence"/>
</dbReference>
<dbReference type="OrthoDB" id="5537330at2759"/>
<dbReference type="SUPFAM" id="SSF47203">
    <property type="entry name" value="Acyl-CoA dehydrogenase C-terminal domain-like"/>
    <property type="match status" value="1"/>
</dbReference>
<dbReference type="PANTHER" id="PTHR28180">
    <property type="entry name" value="CONSERVED MITOCHONDRIAL PROTEIN-RELATED"/>
    <property type="match status" value="1"/>
</dbReference>
<dbReference type="InterPro" id="IPR052999">
    <property type="entry name" value="PTS1_Protein"/>
</dbReference>
<dbReference type="InterPro" id="IPR029032">
    <property type="entry name" value="AhpD-like"/>
</dbReference>
<dbReference type="SUPFAM" id="SSF56645">
    <property type="entry name" value="Acyl-CoA dehydrogenase NM domain-like"/>
    <property type="match status" value="1"/>
</dbReference>
<sequence>MPPTTPIEGFPKMAVVMARLIVEGEDRGIHPFIVETSDSQGMCPNITSARLPPRSGSTPLDFAITTFNRVHLPSTAFLGVSLDKPDNVQLLLHSYLWRIGLGTGILPIHGINGLAFIATIGADYSYRRHVQGKGPEKVPIISFRTQQLPLLHSIAAAHVFKAWQPAVIKVLMSDEMDPRSRHGMGVVFKATVSRMITTIAREVGERIGAQGLFGHNFISQLEVSNDVRGMAIAEGDILVLSIRLFSELLLGRYTVPQPDHHEQSLLSRHSAGVFSKASEVLGSLPKGHKDPAFNNLLLPQSETAVMALGNALAYSAALHAGVPRPLVDIFELLVIRQDEGWYIENAELTQAKRMQMEDAAVRAALPHVKGSSWYLIASVAFSASNRPEAVPVVFHTALAELQREQLEAGEESTAAHEAQLKLARRSRDCLFQAGLLCGYSRSINGLLALHETMPSHLRDSETLRNTEKSIQDYAKDGSTLYKKMYGDNADNVQNLLNRWFSNTIGYGVVYGGADVLTQSESSFVIATANIAMGTPRQIAWHLKNAMNGGATLDEVQAVRKIAIEVASKAGVTWHEDIPEVAQT</sequence>
<dbReference type="SUPFAM" id="SSF69118">
    <property type="entry name" value="AhpD-like"/>
    <property type="match status" value="1"/>
</dbReference>
<dbReference type="PANTHER" id="PTHR28180:SF2">
    <property type="entry name" value="PEROXISOMAL PROTEIN 2"/>
    <property type="match status" value="1"/>
</dbReference>
<keyword evidence="2" id="KW-1185">Reference proteome</keyword>
<dbReference type="Gene3D" id="2.40.110.10">
    <property type="entry name" value="Butyryl-CoA Dehydrogenase, subunit A, domain 2"/>
    <property type="match status" value="1"/>
</dbReference>
<proteinExistence type="predicted"/>
<dbReference type="InterPro" id="IPR046373">
    <property type="entry name" value="Acyl-CoA_Oxase/DH_mid-dom_sf"/>
</dbReference>
<name>A0A4S4N037_9APHY</name>
<dbReference type="AlphaFoldDB" id="A0A4S4N037"/>
<reference evidence="1 2" key="1">
    <citation type="submission" date="2019-02" db="EMBL/GenBank/DDBJ databases">
        <title>Genome sequencing of the rare red list fungi Antrodiella citrinella (Flaviporus citrinellus).</title>
        <authorList>
            <person name="Buettner E."/>
            <person name="Kellner H."/>
        </authorList>
    </citation>
    <scope>NUCLEOTIDE SEQUENCE [LARGE SCALE GENOMIC DNA]</scope>
    <source>
        <strain evidence="1 2">DSM 108506</strain>
    </source>
</reference>
<dbReference type="Gene3D" id="1.20.140.10">
    <property type="entry name" value="Butyryl-CoA Dehydrogenase, subunit A, domain 3"/>
    <property type="match status" value="1"/>
</dbReference>
<protein>
    <recommendedName>
        <fullName evidence="3">Carboxymuconolactone decarboxylase-like domain-containing protein</fullName>
    </recommendedName>
</protein>
<evidence type="ECO:0000313" key="2">
    <source>
        <dbReference type="Proteomes" id="UP000308730"/>
    </source>
</evidence>
<evidence type="ECO:0000313" key="1">
    <source>
        <dbReference type="EMBL" id="THH32194.1"/>
    </source>
</evidence>
<evidence type="ECO:0008006" key="3">
    <source>
        <dbReference type="Google" id="ProtNLM"/>
    </source>
</evidence>